<gene>
    <name evidence="1" type="ORF">NQ176_g1637</name>
</gene>
<protein>
    <submittedName>
        <fullName evidence="1">Uncharacterized protein</fullName>
    </submittedName>
</protein>
<dbReference type="EMBL" id="JANJQO010000096">
    <property type="protein sequence ID" value="KAJ2982055.1"/>
    <property type="molecule type" value="Genomic_DNA"/>
</dbReference>
<evidence type="ECO:0000313" key="1">
    <source>
        <dbReference type="EMBL" id="KAJ2982055.1"/>
    </source>
</evidence>
<sequence>MEDEDALKKMVGGLVMVGFDGTTPTSAVRRLIEEYGIGTILLTSKNLRSAKQTLDLIFELQQCALAANHERPLLIAIDQENGNVNSVLDDCITQFPPAMAIAAAGSHAMAREVALATGEELSSLGVNWILAPVLDVLSSEGAQPLGVRAFGDDAKTVTAFSTQTAAGFRAANVACCGKHFPSLGDLEAAQFSSSGSLALTQSIEQLRYTSFLPFISAIEDGLDSIYVDGCSVKELRGTIPHACLSETVVTKLLRHELGFNGVVLSECLMMEGVFGDGSVGQRAVDAITAGCDLAMVCTSFQAQQDVVITLLRAVNEGVLAKEIVAAASKRIADMKDKYTSWHRALNPPGLRAIQEINRGSALLSTRAYRAGISLVRDYANSVPCLKSLGKTDEVLLLTPLLELFPSTATNMVAAKHGAAIMADSPWSSGSQLTAGESVFQGFGAFLARKSSFRVLHTSYSSTGVRPRHEQLIARATAVVVITANATRNTYQYGVAKYANLLCKSQQYQPRGDENGSTLQQRGKPVIFVAVSSPWDLLLDPDIDSYICTYDYSQTALETLADLLVSGNSDSTGSRTFTGTPPLAAVRRHKRGLNCGQ</sequence>
<comment type="caution">
    <text evidence="1">The sequence shown here is derived from an EMBL/GenBank/DDBJ whole genome shotgun (WGS) entry which is preliminary data.</text>
</comment>
<keyword evidence="2" id="KW-1185">Reference proteome</keyword>
<evidence type="ECO:0000313" key="2">
    <source>
        <dbReference type="Proteomes" id="UP001143910"/>
    </source>
</evidence>
<dbReference type="Proteomes" id="UP001143910">
    <property type="component" value="Unassembled WGS sequence"/>
</dbReference>
<proteinExistence type="predicted"/>
<organism evidence="1 2">
    <name type="scientific">Zarea fungicola</name>
    <dbReference type="NCBI Taxonomy" id="93591"/>
    <lineage>
        <taxon>Eukaryota</taxon>
        <taxon>Fungi</taxon>
        <taxon>Dikarya</taxon>
        <taxon>Ascomycota</taxon>
        <taxon>Pezizomycotina</taxon>
        <taxon>Sordariomycetes</taxon>
        <taxon>Hypocreomycetidae</taxon>
        <taxon>Hypocreales</taxon>
        <taxon>Cordycipitaceae</taxon>
        <taxon>Zarea</taxon>
    </lineage>
</organism>
<reference evidence="1" key="1">
    <citation type="submission" date="2022-08" db="EMBL/GenBank/DDBJ databases">
        <title>Genome Sequence of Lecanicillium fungicola.</title>
        <authorList>
            <person name="Buettner E."/>
        </authorList>
    </citation>
    <scope>NUCLEOTIDE SEQUENCE</scope>
    <source>
        <strain evidence="1">Babe33</strain>
    </source>
</reference>
<name>A0ACC1NRU5_9HYPO</name>
<accession>A0ACC1NRU5</accession>